<dbReference type="Proteomes" id="UP001497497">
    <property type="component" value="Unassembled WGS sequence"/>
</dbReference>
<dbReference type="PROSITE" id="PS50003">
    <property type="entry name" value="PH_DOMAIN"/>
    <property type="match status" value="1"/>
</dbReference>
<accession>A0AAV2HH29</accession>
<name>A0AAV2HH29_LYMST</name>
<feature type="compositionally biased region" description="Polar residues" evidence="1">
    <location>
        <begin position="342"/>
        <end position="352"/>
    </location>
</feature>
<dbReference type="GO" id="GO:0007169">
    <property type="term" value="P:cell surface receptor protein tyrosine kinase signaling pathway"/>
    <property type="evidence" value="ECO:0007669"/>
    <property type="project" value="TreeGrafter"/>
</dbReference>
<feature type="region of interest" description="Disordered" evidence="1">
    <location>
        <begin position="313"/>
        <end position="375"/>
    </location>
</feature>
<feature type="domain" description="PH" evidence="2">
    <location>
        <begin position="6"/>
        <end position="121"/>
    </location>
</feature>
<sequence>MAHDSPTQKYGYLDIKQSSSVKGRRLKSWRRRWIVVTKMSNLSSDEFAAKLDLYETETGWRNQSSDKTTFMLENVTSIQPVRSKTHRNAFEIVERNPVLVLSGCSDLESYSWMLTLQLILTPDLIEVKKECYQVSVSSNDHSKKWSLSGDMTMRVSPTCISLVDKTNVCILSWGLSTLKKFDVQKESITGVMNILVIECGPNSPTGQSCFRFVSDEAQDILSAIRQSICLALEQKQNARKAAAPRQRAISVTVSEKSFQHLLENNPVFVDSRDRSGSDSSNSTTCTNTGTSPTCLVSPAMLKQEMINSNNSFRQRSAESGSVAARSGSELEALVEGEEPSHGSVTGNEPNSKQGEKKENGHRRQNSHPNKLIKDGGYSVIKDVGLPAKVRRNTFSSESLENAGDDAIVKQDIVTGDHLLLVDDIDSRFDSSIQLSKSDRYARYKEQRNGAPFTTMTFPRTSDDTSSLTHDHRIEKSHEAKLTSSPVDSTRRRSNSTGDIQGRRRHRTAEAKFENDYEELDELRASVQKIIRSKKTDSPPELPARPSSKSFSHQNLDFSSLKKKRFTFKRPSSQNKQDGQPKAMNSNKCTCYDVRSERHHFVSEMAACVVCGGATITNPPWNIVKSLSNEELVGSTHSSVSDLYMSIPDVNNSLTKRRRSSDITPVSSSFLLGSSSLTNAFNTTQKPANSSQQQTETSIPFIADPFKVRIAAPTAIVEPVKSSSGDPLMTFFLDDDGFPSHPMVTGQLPSQISPSNLDLLTSTDLTGFSHSPPPVPSPQLPMPPFPGQFFYPPILIPLGLAPGNGLPANWWSEAPLSPPSFPGLHSYSYQNNAVHAGQARLQEAHYTTMGYKYDGNGFARVNNVTDITEKLKPLALLDDSVYITSTGLQEGKHVDH</sequence>
<dbReference type="PANTHER" id="PTHR21258:SF62">
    <property type="entry name" value="INSULIN RECEPTOR SUBSTRATE 1"/>
    <property type="match status" value="1"/>
</dbReference>
<dbReference type="EMBL" id="CAXITT010000124">
    <property type="protein sequence ID" value="CAL1532744.1"/>
    <property type="molecule type" value="Genomic_DNA"/>
</dbReference>
<dbReference type="PANTHER" id="PTHR21258">
    <property type="entry name" value="DOCKING PROTEIN RELATED"/>
    <property type="match status" value="1"/>
</dbReference>
<proteinExistence type="predicted"/>
<feature type="compositionally biased region" description="Low complexity" evidence="1">
    <location>
        <begin position="277"/>
        <end position="293"/>
    </location>
</feature>
<dbReference type="SUPFAM" id="SSF50729">
    <property type="entry name" value="PH domain-like"/>
    <property type="match status" value="2"/>
</dbReference>
<evidence type="ECO:0000256" key="1">
    <source>
        <dbReference type="SAM" id="MobiDB-lite"/>
    </source>
</evidence>
<dbReference type="InterPro" id="IPR001849">
    <property type="entry name" value="PH_domain"/>
</dbReference>
<evidence type="ECO:0000259" key="2">
    <source>
        <dbReference type="PROSITE" id="PS50003"/>
    </source>
</evidence>
<protein>
    <recommendedName>
        <fullName evidence="2">PH domain-containing protein</fullName>
    </recommendedName>
</protein>
<dbReference type="InterPro" id="IPR050996">
    <property type="entry name" value="Docking_Protein_DOK"/>
</dbReference>
<dbReference type="GO" id="GO:0005737">
    <property type="term" value="C:cytoplasm"/>
    <property type="evidence" value="ECO:0007669"/>
    <property type="project" value="TreeGrafter"/>
</dbReference>
<dbReference type="SMART" id="SM01244">
    <property type="entry name" value="IRS"/>
    <property type="match status" value="1"/>
</dbReference>
<feature type="region of interest" description="Disordered" evidence="1">
    <location>
        <begin position="264"/>
        <end position="293"/>
    </location>
</feature>
<evidence type="ECO:0000313" key="4">
    <source>
        <dbReference type="Proteomes" id="UP001497497"/>
    </source>
</evidence>
<feature type="region of interest" description="Disordered" evidence="1">
    <location>
        <begin position="451"/>
        <end position="512"/>
    </location>
</feature>
<dbReference type="InterPro" id="IPR002404">
    <property type="entry name" value="IRS_PTB"/>
</dbReference>
<dbReference type="Gene3D" id="2.30.29.30">
    <property type="entry name" value="Pleckstrin-homology domain (PH domain)/Phosphotyrosine-binding domain (PTB)"/>
    <property type="match status" value="2"/>
</dbReference>
<keyword evidence="4" id="KW-1185">Reference proteome</keyword>
<feature type="compositionally biased region" description="Basic and acidic residues" evidence="1">
    <location>
        <begin position="468"/>
        <end position="480"/>
    </location>
</feature>
<feature type="compositionally biased region" description="Polar residues" evidence="1">
    <location>
        <begin position="569"/>
        <end position="585"/>
    </location>
</feature>
<feature type="compositionally biased region" description="Polar residues" evidence="1">
    <location>
        <begin position="546"/>
        <end position="557"/>
    </location>
</feature>
<dbReference type="CDD" id="cd00821">
    <property type="entry name" value="PH"/>
    <property type="match status" value="1"/>
</dbReference>
<dbReference type="Pfam" id="PF02174">
    <property type="entry name" value="IRS"/>
    <property type="match status" value="1"/>
</dbReference>
<feature type="compositionally biased region" description="Polar residues" evidence="1">
    <location>
        <begin position="451"/>
        <end position="467"/>
    </location>
</feature>
<feature type="region of interest" description="Disordered" evidence="1">
    <location>
        <begin position="531"/>
        <end position="585"/>
    </location>
</feature>
<organism evidence="3 4">
    <name type="scientific">Lymnaea stagnalis</name>
    <name type="common">Great pond snail</name>
    <name type="synonym">Helix stagnalis</name>
    <dbReference type="NCBI Taxonomy" id="6523"/>
    <lineage>
        <taxon>Eukaryota</taxon>
        <taxon>Metazoa</taxon>
        <taxon>Spiralia</taxon>
        <taxon>Lophotrochozoa</taxon>
        <taxon>Mollusca</taxon>
        <taxon>Gastropoda</taxon>
        <taxon>Heterobranchia</taxon>
        <taxon>Euthyneura</taxon>
        <taxon>Panpulmonata</taxon>
        <taxon>Hygrophila</taxon>
        <taxon>Lymnaeoidea</taxon>
        <taxon>Lymnaeidae</taxon>
        <taxon>Lymnaea</taxon>
    </lineage>
</organism>
<evidence type="ECO:0000313" key="3">
    <source>
        <dbReference type="EMBL" id="CAL1532744.1"/>
    </source>
</evidence>
<reference evidence="3 4" key="1">
    <citation type="submission" date="2024-04" db="EMBL/GenBank/DDBJ databases">
        <authorList>
            <consortium name="Genoscope - CEA"/>
            <person name="William W."/>
        </authorList>
    </citation>
    <scope>NUCLEOTIDE SEQUENCE [LARGE SCALE GENOMIC DNA]</scope>
</reference>
<dbReference type="InterPro" id="IPR011993">
    <property type="entry name" value="PH-like_dom_sf"/>
</dbReference>
<comment type="caution">
    <text evidence="3">The sequence shown here is derived from an EMBL/GenBank/DDBJ whole genome shotgun (WGS) entry which is preliminary data.</text>
</comment>
<dbReference type="AlphaFoldDB" id="A0AAV2HH29"/>
<gene>
    <name evidence="3" type="ORF">GSLYS_00006762001</name>
</gene>